<name>A0A1I2P9P4_9GAMM</name>
<keyword evidence="9" id="KW-0997">Cell inner membrane</keyword>
<dbReference type="RefSeq" id="WP_090726009.1">
    <property type="nucleotide sequence ID" value="NZ_FOOU01000003.1"/>
</dbReference>
<dbReference type="GO" id="GO:0005283">
    <property type="term" value="F:amino acid:sodium symporter activity"/>
    <property type="evidence" value="ECO:0007669"/>
    <property type="project" value="InterPro"/>
</dbReference>
<dbReference type="PROSITE" id="PS00873">
    <property type="entry name" value="NA_ALANINE_SYMP"/>
    <property type="match status" value="1"/>
</dbReference>
<keyword evidence="5 9" id="KW-0812">Transmembrane</keyword>
<dbReference type="GO" id="GO:0005886">
    <property type="term" value="C:plasma membrane"/>
    <property type="evidence" value="ECO:0007669"/>
    <property type="project" value="UniProtKB-SubCell"/>
</dbReference>
<dbReference type="FunFam" id="1.20.1740.10:FF:000004">
    <property type="entry name" value="Sodium:alanine symporter family protein"/>
    <property type="match status" value="1"/>
</dbReference>
<keyword evidence="12" id="KW-1185">Reference proteome</keyword>
<dbReference type="Pfam" id="PF01235">
    <property type="entry name" value="Na_Ala_symp"/>
    <property type="match status" value="1"/>
</dbReference>
<feature type="transmembrane region" description="Helical" evidence="9">
    <location>
        <begin position="217"/>
        <end position="238"/>
    </location>
</feature>
<comment type="subcellular location">
    <subcellularLocation>
        <location evidence="9">Cell inner membrane</location>
        <topology evidence="9">Multi-pass membrane protein</topology>
    </subcellularLocation>
    <subcellularLocation>
        <location evidence="1">Cell membrane</location>
        <topology evidence="1">Multi-pass membrane protein</topology>
    </subcellularLocation>
</comment>
<dbReference type="OrthoDB" id="9806926at2"/>
<evidence type="ECO:0000256" key="6">
    <source>
        <dbReference type="ARBA" id="ARBA00022847"/>
    </source>
</evidence>
<evidence type="ECO:0000256" key="8">
    <source>
        <dbReference type="ARBA" id="ARBA00023136"/>
    </source>
</evidence>
<evidence type="ECO:0000313" key="11">
    <source>
        <dbReference type="EMBL" id="SFG12865.1"/>
    </source>
</evidence>
<evidence type="ECO:0000256" key="2">
    <source>
        <dbReference type="ARBA" id="ARBA00009261"/>
    </source>
</evidence>
<dbReference type="EMBL" id="FOOU01000003">
    <property type="protein sequence ID" value="SFG12865.1"/>
    <property type="molecule type" value="Genomic_DNA"/>
</dbReference>
<feature type="transmembrane region" description="Helical" evidence="9">
    <location>
        <begin position="367"/>
        <end position="386"/>
    </location>
</feature>
<dbReference type="PRINTS" id="PR00175">
    <property type="entry name" value="NAALASMPORT"/>
</dbReference>
<evidence type="ECO:0000256" key="10">
    <source>
        <dbReference type="SAM" id="MobiDB-lite"/>
    </source>
</evidence>
<feature type="region of interest" description="Disordered" evidence="10">
    <location>
        <begin position="495"/>
        <end position="517"/>
    </location>
</feature>
<dbReference type="PANTHER" id="PTHR30330:SF7">
    <property type="entry name" value="SODIUM_PROTON-DEPENDENT ALANINE CARRIER PROTEIN YRBD-RELATED"/>
    <property type="match status" value="1"/>
</dbReference>
<keyword evidence="6 9" id="KW-0769">Symport</keyword>
<protein>
    <submittedName>
        <fullName evidence="11">Alanine or glycine:cation symporter, AGCS family</fullName>
    </submittedName>
</protein>
<feature type="transmembrane region" description="Helical" evidence="9">
    <location>
        <begin position="139"/>
        <end position="159"/>
    </location>
</feature>
<feature type="compositionally biased region" description="Basic and acidic residues" evidence="10">
    <location>
        <begin position="503"/>
        <end position="517"/>
    </location>
</feature>
<feature type="transmembrane region" description="Helical" evidence="9">
    <location>
        <begin position="244"/>
        <end position="267"/>
    </location>
</feature>
<dbReference type="Gene3D" id="1.20.1740.10">
    <property type="entry name" value="Amino acid/polyamine transporter I"/>
    <property type="match status" value="1"/>
</dbReference>
<evidence type="ECO:0000313" key="12">
    <source>
        <dbReference type="Proteomes" id="UP000198623"/>
    </source>
</evidence>
<gene>
    <name evidence="11" type="ORF">SAMN05216175_103347</name>
</gene>
<proteinExistence type="inferred from homology"/>
<evidence type="ECO:0000256" key="9">
    <source>
        <dbReference type="RuleBase" id="RU363064"/>
    </source>
</evidence>
<dbReference type="InterPro" id="IPR001463">
    <property type="entry name" value="Na/Ala_symport"/>
</dbReference>
<feature type="transmembrane region" description="Helical" evidence="9">
    <location>
        <begin position="304"/>
        <end position="325"/>
    </location>
</feature>
<dbReference type="NCBIfam" id="TIGR00835">
    <property type="entry name" value="agcS"/>
    <property type="match status" value="1"/>
</dbReference>
<keyword evidence="3 9" id="KW-0813">Transport</keyword>
<feature type="transmembrane region" description="Helical" evidence="9">
    <location>
        <begin position="398"/>
        <end position="420"/>
    </location>
</feature>
<sequence>MQSIIDSINGIIWSPALIYLCLGAGLFYSILTRFVQVRLFGEMWRLLFSGNSSDKGISSFQALAVSLSGRVGTGNIAGVAAAIGFGGPGAVFWMWVVAFLGAATAYTESALGQIYKEEHEGQYRGGPAFYFEKAMGQKWFAWIFAIATIIACGVMLPGVQSNGIGNAAELAFGTGDIISTTMGDLSLTKIMTAISIVLVLSFIIFGGVKRIASFTQVVVPFMALTYIVIACSVIALNLDALPGVISAIFTDAFTPMAGMGAAIGWGVKRGVYSNEAGQGTGPHAAAAAEVDHPAQQGLVQSFSVYIDTLFVCSATAFMILITGAYNVHGAGEGIFLVQNLASEIAANSPAYTQTAVEQVLPGVGKPFIVLALFFFSFTTILAYYYIAETNLAYLKRTLKLPGFDFLLKFTLLAATFYGTVKTANLAWGLGDIGVGLMAWLNIIGILIIFFISKPAVKALKDYEAQRKAGVKEYTFNPEKLGIKGADFWVKRYAKQSGKSQAKQPEKELEKELEKEIA</sequence>
<comment type="similarity">
    <text evidence="2 9">Belongs to the alanine or glycine:cation symporter (AGCS) (TC 2.A.25) family.</text>
</comment>
<dbReference type="PANTHER" id="PTHR30330">
    <property type="entry name" value="AGSS FAMILY TRANSPORTER, SODIUM-ALANINE"/>
    <property type="match status" value="1"/>
</dbReference>
<evidence type="ECO:0000256" key="3">
    <source>
        <dbReference type="ARBA" id="ARBA00022448"/>
    </source>
</evidence>
<feature type="transmembrane region" description="Helical" evidence="9">
    <location>
        <begin position="12"/>
        <end position="31"/>
    </location>
</feature>
<evidence type="ECO:0000256" key="5">
    <source>
        <dbReference type="ARBA" id="ARBA00022692"/>
    </source>
</evidence>
<reference evidence="12" key="1">
    <citation type="submission" date="2016-10" db="EMBL/GenBank/DDBJ databases">
        <authorList>
            <person name="Varghese N."/>
            <person name="Submissions S."/>
        </authorList>
    </citation>
    <scope>NUCLEOTIDE SEQUENCE [LARGE SCALE GENOMIC DNA]</scope>
    <source>
        <strain evidence="12">CGMCC 1.10971</strain>
    </source>
</reference>
<keyword evidence="7 9" id="KW-1133">Transmembrane helix</keyword>
<feature type="transmembrane region" description="Helical" evidence="9">
    <location>
        <begin position="190"/>
        <end position="208"/>
    </location>
</feature>
<dbReference type="Proteomes" id="UP000198623">
    <property type="component" value="Unassembled WGS sequence"/>
</dbReference>
<organism evidence="11 12">
    <name type="scientific">Neptunomonas qingdaonensis</name>
    <dbReference type="NCBI Taxonomy" id="1045558"/>
    <lineage>
        <taxon>Bacteria</taxon>
        <taxon>Pseudomonadati</taxon>
        <taxon>Pseudomonadota</taxon>
        <taxon>Gammaproteobacteria</taxon>
        <taxon>Oceanospirillales</taxon>
        <taxon>Oceanospirillaceae</taxon>
        <taxon>Neptunomonas</taxon>
    </lineage>
</organism>
<feature type="transmembrane region" description="Helical" evidence="9">
    <location>
        <begin position="76"/>
        <end position="106"/>
    </location>
</feature>
<evidence type="ECO:0000256" key="1">
    <source>
        <dbReference type="ARBA" id="ARBA00004651"/>
    </source>
</evidence>
<keyword evidence="8 9" id="KW-0472">Membrane</keyword>
<evidence type="ECO:0000256" key="7">
    <source>
        <dbReference type="ARBA" id="ARBA00022989"/>
    </source>
</evidence>
<dbReference type="AlphaFoldDB" id="A0A1I2P9P4"/>
<dbReference type="STRING" id="1045558.SAMN05216175_103347"/>
<accession>A0A1I2P9P4</accession>
<feature type="transmembrane region" description="Helical" evidence="9">
    <location>
        <begin position="432"/>
        <end position="451"/>
    </location>
</feature>
<evidence type="ECO:0000256" key="4">
    <source>
        <dbReference type="ARBA" id="ARBA00022475"/>
    </source>
</evidence>
<keyword evidence="4" id="KW-1003">Cell membrane</keyword>